<comment type="caution">
    <text evidence="2">The sequence shown here is derived from an EMBL/GenBank/DDBJ whole genome shotgun (WGS) entry which is preliminary data.</text>
</comment>
<organism evidence="2 3">
    <name type="scientific">Mizuhopecten yessoensis</name>
    <name type="common">Japanese scallop</name>
    <name type="synonym">Patinopecten yessoensis</name>
    <dbReference type="NCBI Taxonomy" id="6573"/>
    <lineage>
        <taxon>Eukaryota</taxon>
        <taxon>Metazoa</taxon>
        <taxon>Spiralia</taxon>
        <taxon>Lophotrochozoa</taxon>
        <taxon>Mollusca</taxon>
        <taxon>Bivalvia</taxon>
        <taxon>Autobranchia</taxon>
        <taxon>Pteriomorphia</taxon>
        <taxon>Pectinida</taxon>
        <taxon>Pectinoidea</taxon>
        <taxon>Pectinidae</taxon>
        <taxon>Mizuhopecten</taxon>
    </lineage>
</organism>
<dbReference type="PANTHER" id="PTHR21580">
    <property type="entry name" value="SHIPPO-1-RELATED"/>
    <property type="match status" value="1"/>
</dbReference>
<dbReference type="Pfam" id="PF07004">
    <property type="entry name" value="SHIPPO-rpt"/>
    <property type="match status" value="3"/>
</dbReference>
<dbReference type="InterPro" id="IPR010736">
    <property type="entry name" value="SHIPPO-rpt"/>
</dbReference>
<proteinExistence type="predicted"/>
<dbReference type="InterPro" id="IPR051291">
    <property type="entry name" value="CIMAP"/>
</dbReference>
<dbReference type="GO" id="GO:0005856">
    <property type="term" value="C:cytoskeleton"/>
    <property type="evidence" value="ECO:0007669"/>
    <property type="project" value="TreeGrafter"/>
</dbReference>
<gene>
    <name evidence="2" type="ORF">KP79_PYT07231</name>
</gene>
<name>A0A210Q1X6_MIZYE</name>
<accession>A0A210Q1X6</accession>
<reference evidence="2 3" key="1">
    <citation type="journal article" date="2017" name="Nat. Ecol. Evol.">
        <title>Scallop genome provides insights into evolution of bilaterian karyotype and development.</title>
        <authorList>
            <person name="Wang S."/>
            <person name="Zhang J."/>
            <person name="Jiao W."/>
            <person name="Li J."/>
            <person name="Xun X."/>
            <person name="Sun Y."/>
            <person name="Guo X."/>
            <person name="Huan P."/>
            <person name="Dong B."/>
            <person name="Zhang L."/>
            <person name="Hu X."/>
            <person name="Sun X."/>
            <person name="Wang J."/>
            <person name="Zhao C."/>
            <person name="Wang Y."/>
            <person name="Wang D."/>
            <person name="Huang X."/>
            <person name="Wang R."/>
            <person name="Lv J."/>
            <person name="Li Y."/>
            <person name="Zhang Z."/>
            <person name="Liu B."/>
            <person name="Lu W."/>
            <person name="Hui Y."/>
            <person name="Liang J."/>
            <person name="Zhou Z."/>
            <person name="Hou R."/>
            <person name="Li X."/>
            <person name="Liu Y."/>
            <person name="Li H."/>
            <person name="Ning X."/>
            <person name="Lin Y."/>
            <person name="Zhao L."/>
            <person name="Xing Q."/>
            <person name="Dou J."/>
            <person name="Li Y."/>
            <person name="Mao J."/>
            <person name="Guo H."/>
            <person name="Dou H."/>
            <person name="Li T."/>
            <person name="Mu C."/>
            <person name="Jiang W."/>
            <person name="Fu Q."/>
            <person name="Fu X."/>
            <person name="Miao Y."/>
            <person name="Liu J."/>
            <person name="Yu Q."/>
            <person name="Li R."/>
            <person name="Liao H."/>
            <person name="Li X."/>
            <person name="Kong Y."/>
            <person name="Jiang Z."/>
            <person name="Chourrout D."/>
            <person name="Li R."/>
            <person name="Bao Z."/>
        </authorList>
    </citation>
    <scope>NUCLEOTIDE SEQUENCE [LARGE SCALE GENOMIC DNA]</scope>
    <source>
        <strain evidence="2 3">PY_sf001</strain>
    </source>
</reference>
<dbReference type="PANTHER" id="PTHR21580:SF28">
    <property type="entry name" value="BOREALIN N-TERMINAL DOMAIN-CONTAINING PROTEIN-RELATED"/>
    <property type="match status" value="1"/>
</dbReference>
<feature type="region of interest" description="Disordered" evidence="1">
    <location>
        <begin position="98"/>
        <end position="154"/>
    </location>
</feature>
<dbReference type="Proteomes" id="UP000242188">
    <property type="component" value="Unassembled WGS sequence"/>
</dbReference>
<dbReference type="AlphaFoldDB" id="A0A210Q1X6"/>
<evidence type="ECO:0000313" key="3">
    <source>
        <dbReference type="Proteomes" id="UP000242188"/>
    </source>
</evidence>
<evidence type="ECO:0000313" key="2">
    <source>
        <dbReference type="EMBL" id="OWF42736.1"/>
    </source>
</evidence>
<dbReference type="EMBL" id="NEDP02005224">
    <property type="protein sequence ID" value="OWF42736.1"/>
    <property type="molecule type" value="Genomic_DNA"/>
</dbReference>
<keyword evidence="3" id="KW-1185">Reference proteome</keyword>
<dbReference type="OrthoDB" id="429991at2759"/>
<sequence length="279" mass="30777">MVYNYTKPRGPIAAMYSSPGPCYGLPGLVGQKFHDPRSLHNKGPAYPFGIRHGKFRDDCSPGPCYLLNPKVYKDGTDGTPSYSLYGRKKDLSVFKVPGPGAYSPEKAGPTSHHRHPAHSFGTRHQNRKTDNTPAANNYTLPDMTGKTVQSGKKQSPIYSMTGRQTQGGFGEDMAKAPGPGTYGTTDPNAYKSKAALYSMTSRNMMPGDTTKKPGPGAHSPENVSFSCLFYTRWHTKPVLLKHLTVSIKHFKGKLFLNCYYLLSSFDIEIKQTFYVTFTA</sequence>
<evidence type="ECO:0000256" key="1">
    <source>
        <dbReference type="SAM" id="MobiDB-lite"/>
    </source>
</evidence>
<protein>
    <submittedName>
        <fullName evidence="2">Outer dense fiber protein 3</fullName>
    </submittedName>
</protein>